<evidence type="ECO:0008006" key="3">
    <source>
        <dbReference type="Google" id="ProtNLM"/>
    </source>
</evidence>
<gene>
    <name evidence="1" type="ORF">ACFSOY_15515</name>
</gene>
<dbReference type="RefSeq" id="WP_386048124.1">
    <property type="nucleotide sequence ID" value="NZ_JBHUIO010000009.1"/>
</dbReference>
<dbReference type="EMBL" id="JBHUIO010000009">
    <property type="protein sequence ID" value="MFD2171378.1"/>
    <property type="molecule type" value="Genomic_DNA"/>
</dbReference>
<comment type="caution">
    <text evidence="1">The sequence shown here is derived from an EMBL/GenBank/DDBJ whole genome shotgun (WGS) entry which is preliminary data.</text>
</comment>
<reference evidence="2" key="1">
    <citation type="journal article" date="2019" name="Int. J. Syst. Evol. Microbiol.">
        <title>The Global Catalogue of Microorganisms (GCM) 10K type strain sequencing project: providing services to taxonomists for standard genome sequencing and annotation.</title>
        <authorList>
            <consortium name="The Broad Institute Genomics Platform"/>
            <consortium name="The Broad Institute Genome Sequencing Center for Infectious Disease"/>
            <person name="Wu L."/>
            <person name="Ma J."/>
        </authorList>
    </citation>
    <scope>NUCLEOTIDE SEQUENCE [LARGE SCALE GENOMIC DNA]</scope>
    <source>
        <strain evidence="2">CGMCC 1.13574</strain>
    </source>
</reference>
<sequence>MRRWITAGIVCGLMLSGCAPQTAEPQKPAHQEKSESKLQFEDLLQTSKLVMTTKAGSDLPKTWKFEGEEAKAKANSLVAVLKQGKELTPEEGRLVKNTVPIVSFILDVSAEKASISVYEDRFEFQSRWYELTDAPDLTYGAINEIKK</sequence>
<organism evidence="1 2">
    <name type="scientific">Tumebacillus lipolyticus</name>
    <dbReference type="NCBI Taxonomy" id="1280370"/>
    <lineage>
        <taxon>Bacteria</taxon>
        <taxon>Bacillati</taxon>
        <taxon>Bacillota</taxon>
        <taxon>Bacilli</taxon>
        <taxon>Bacillales</taxon>
        <taxon>Alicyclobacillaceae</taxon>
        <taxon>Tumebacillus</taxon>
    </lineage>
</organism>
<evidence type="ECO:0000313" key="1">
    <source>
        <dbReference type="EMBL" id="MFD2171378.1"/>
    </source>
</evidence>
<keyword evidence="2" id="KW-1185">Reference proteome</keyword>
<accession>A0ABW5A006</accession>
<dbReference type="PROSITE" id="PS51257">
    <property type="entry name" value="PROKAR_LIPOPROTEIN"/>
    <property type="match status" value="1"/>
</dbReference>
<dbReference type="Proteomes" id="UP001597343">
    <property type="component" value="Unassembled WGS sequence"/>
</dbReference>
<evidence type="ECO:0000313" key="2">
    <source>
        <dbReference type="Proteomes" id="UP001597343"/>
    </source>
</evidence>
<protein>
    <recommendedName>
        <fullName evidence="3">Lipoprotein</fullName>
    </recommendedName>
</protein>
<proteinExistence type="predicted"/>
<name>A0ABW5A006_9BACL</name>